<dbReference type="OrthoDB" id="2990809at2"/>
<feature type="transmembrane region" description="Helical" evidence="1">
    <location>
        <begin position="139"/>
        <end position="159"/>
    </location>
</feature>
<dbReference type="InterPro" id="IPR006541">
    <property type="entry name" value="Bacteriocin_ass"/>
</dbReference>
<dbReference type="Pfam" id="PF07242">
    <property type="entry name" value="DUF1430"/>
    <property type="match status" value="1"/>
</dbReference>
<comment type="caution">
    <text evidence="2">The sequence shown here is derived from an EMBL/GenBank/DDBJ whole genome shotgun (WGS) entry which is preliminary data.</text>
</comment>
<dbReference type="RefSeq" id="WP_094263385.1">
    <property type="nucleotide sequence ID" value="NZ_NOWF01000002.1"/>
</dbReference>
<protein>
    <recommendedName>
        <fullName evidence="4">DUF1430 domain-containing protein</fullName>
    </recommendedName>
</protein>
<evidence type="ECO:0000313" key="3">
    <source>
        <dbReference type="Proteomes" id="UP000215459"/>
    </source>
</evidence>
<sequence>MNPDVFPAEQNRILDPIIHVKTEQNHLFVFRSGTKGGGLTDPLKIKLIDQDPERTYEKLEPELKRLKLDNLVDIVSFHQYVSQELDHLSEEIRTELLSMLGIVSVFFFLIVQNLLIFFHKHQKRLVVNRLFGIGFFKTYRSVFGWWAVTSITFIMLSFMADQAENPRFQLINGITDSHFWMIVLSLIGIEILATVIALIVIERRNKIQVIKGGE</sequence>
<feature type="transmembrane region" description="Helical" evidence="1">
    <location>
        <begin position="96"/>
        <end position="118"/>
    </location>
</feature>
<dbReference type="Proteomes" id="UP000215459">
    <property type="component" value="Unassembled WGS sequence"/>
</dbReference>
<keyword evidence="1" id="KW-0812">Transmembrane</keyword>
<gene>
    <name evidence="2" type="ORF">CHM34_04495</name>
</gene>
<keyword evidence="1" id="KW-1133">Transmembrane helix</keyword>
<dbReference type="AlphaFoldDB" id="A0A235B9U2"/>
<organism evidence="2 3">
    <name type="scientific">Paludifilum halophilum</name>
    <dbReference type="NCBI Taxonomy" id="1642702"/>
    <lineage>
        <taxon>Bacteria</taxon>
        <taxon>Bacillati</taxon>
        <taxon>Bacillota</taxon>
        <taxon>Bacilli</taxon>
        <taxon>Bacillales</taxon>
        <taxon>Thermoactinomycetaceae</taxon>
        <taxon>Paludifilum</taxon>
    </lineage>
</organism>
<name>A0A235B9U2_9BACL</name>
<proteinExistence type="predicted"/>
<evidence type="ECO:0000256" key="1">
    <source>
        <dbReference type="SAM" id="Phobius"/>
    </source>
</evidence>
<keyword evidence="1" id="KW-0472">Membrane</keyword>
<evidence type="ECO:0000313" key="2">
    <source>
        <dbReference type="EMBL" id="OYD09036.1"/>
    </source>
</evidence>
<reference evidence="2 3" key="1">
    <citation type="submission" date="2017-07" db="EMBL/GenBank/DDBJ databases">
        <title>The genome sequence of Paludifilum halophilum highlights mechanisms for microbial adaptation to high salt environemnts.</title>
        <authorList>
            <person name="Belbahri L."/>
        </authorList>
    </citation>
    <scope>NUCLEOTIDE SEQUENCE [LARGE SCALE GENOMIC DNA]</scope>
    <source>
        <strain evidence="2 3">DSM 102817</strain>
    </source>
</reference>
<evidence type="ECO:0008006" key="4">
    <source>
        <dbReference type="Google" id="ProtNLM"/>
    </source>
</evidence>
<accession>A0A235B9U2</accession>
<keyword evidence="3" id="KW-1185">Reference proteome</keyword>
<feature type="transmembrane region" description="Helical" evidence="1">
    <location>
        <begin position="179"/>
        <end position="201"/>
    </location>
</feature>
<dbReference type="EMBL" id="NOWF01000002">
    <property type="protein sequence ID" value="OYD09036.1"/>
    <property type="molecule type" value="Genomic_DNA"/>
</dbReference>